<evidence type="ECO:0000256" key="1">
    <source>
        <dbReference type="ARBA" id="ARBA00009558"/>
    </source>
</evidence>
<sequence>MSGRQESQLVCLGWSLRRQSNYLDIIEKPSVPEDEWAIKCYTSNGYYGELNYALRADDSFLLRKHARLINCLRHCVRSHNERYRVYRGVQLPSSEHEFYQVGKLFLWPGFTSASRSEVTAMAFGSWGGGQGNTVLFKIELGLGSGCTYSRDISHMSNYPSEQEVLLYCYSGFKVTSRKWIGTRLDIGLVPHDTLRALRVEKHSWSRGVAFFQSLKPLQAFRVGPSRSI</sequence>
<evidence type="ECO:0000256" key="6">
    <source>
        <dbReference type="RuleBase" id="RU361228"/>
    </source>
</evidence>
<dbReference type="Proteomes" id="UP001642484">
    <property type="component" value="Unassembled WGS sequence"/>
</dbReference>
<evidence type="ECO:0000256" key="4">
    <source>
        <dbReference type="ARBA" id="ARBA00022695"/>
    </source>
</evidence>
<accession>A0ABP0SUL8</accession>
<name>A0ABP0SUL8_9DINO</name>
<dbReference type="Gene3D" id="3.90.176.10">
    <property type="entry name" value="Toxin ADP-ribosyltransferase, Chain A, domain 1"/>
    <property type="match status" value="1"/>
</dbReference>
<keyword evidence="6" id="KW-0521">NADP</keyword>
<proteinExistence type="inferred from homology"/>
<dbReference type="PROSITE" id="PS51996">
    <property type="entry name" value="TR_MART"/>
    <property type="match status" value="1"/>
</dbReference>
<comment type="catalytic activity">
    <reaction evidence="5 6">
        <text>L-arginyl-[protein] + NAD(+) = N(omega)-(ADP-D-ribosyl)-L-arginyl-[protein] + nicotinamide + H(+)</text>
        <dbReference type="Rhea" id="RHEA:19149"/>
        <dbReference type="Rhea" id="RHEA-COMP:10532"/>
        <dbReference type="Rhea" id="RHEA-COMP:15087"/>
        <dbReference type="ChEBI" id="CHEBI:15378"/>
        <dbReference type="ChEBI" id="CHEBI:17154"/>
        <dbReference type="ChEBI" id="CHEBI:29965"/>
        <dbReference type="ChEBI" id="CHEBI:57540"/>
        <dbReference type="ChEBI" id="CHEBI:142554"/>
        <dbReference type="EC" id="2.4.2.31"/>
    </reaction>
</comment>
<gene>
    <name evidence="7" type="ORF">CCMP2556_LOCUS53794</name>
</gene>
<evidence type="ECO:0000313" key="8">
    <source>
        <dbReference type="Proteomes" id="UP001642484"/>
    </source>
</evidence>
<keyword evidence="6" id="KW-0520">NAD</keyword>
<dbReference type="EC" id="2.4.2.31" evidence="6"/>
<keyword evidence="3 6" id="KW-0808">Transferase</keyword>
<comment type="similarity">
    <text evidence="1 6">Belongs to the Arg-specific ADP-ribosyltransferase family.</text>
</comment>
<dbReference type="Pfam" id="PF01129">
    <property type="entry name" value="ART"/>
    <property type="match status" value="1"/>
</dbReference>
<keyword evidence="8" id="KW-1185">Reference proteome</keyword>
<organism evidence="7 8">
    <name type="scientific">Durusdinium trenchii</name>
    <dbReference type="NCBI Taxonomy" id="1381693"/>
    <lineage>
        <taxon>Eukaryota</taxon>
        <taxon>Sar</taxon>
        <taxon>Alveolata</taxon>
        <taxon>Dinophyceae</taxon>
        <taxon>Suessiales</taxon>
        <taxon>Symbiodiniaceae</taxon>
        <taxon>Durusdinium</taxon>
    </lineage>
</organism>
<protein>
    <recommendedName>
        <fullName evidence="6">NAD(P)(+)--arginine ADP-ribosyltransferase</fullName>
        <ecNumber evidence="6">2.4.2.31</ecNumber>
    </recommendedName>
    <alternativeName>
        <fullName evidence="6">Mono(ADP-ribosyl)transferase</fullName>
    </alternativeName>
</protein>
<keyword evidence="4" id="KW-0548">Nucleotidyltransferase</keyword>
<dbReference type="InterPro" id="IPR000768">
    <property type="entry name" value="ART"/>
</dbReference>
<evidence type="ECO:0000256" key="2">
    <source>
        <dbReference type="ARBA" id="ARBA00022676"/>
    </source>
</evidence>
<keyword evidence="2 6" id="KW-0328">Glycosyltransferase</keyword>
<evidence type="ECO:0000256" key="3">
    <source>
        <dbReference type="ARBA" id="ARBA00022679"/>
    </source>
</evidence>
<evidence type="ECO:0000256" key="5">
    <source>
        <dbReference type="ARBA" id="ARBA00047597"/>
    </source>
</evidence>
<reference evidence="7 8" key="1">
    <citation type="submission" date="2024-02" db="EMBL/GenBank/DDBJ databases">
        <authorList>
            <person name="Chen Y."/>
            <person name="Shah S."/>
            <person name="Dougan E. K."/>
            <person name="Thang M."/>
            <person name="Chan C."/>
        </authorList>
    </citation>
    <scope>NUCLEOTIDE SEQUENCE [LARGE SCALE GENOMIC DNA]</scope>
</reference>
<dbReference type="SUPFAM" id="SSF56399">
    <property type="entry name" value="ADP-ribosylation"/>
    <property type="match status" value="1"/>
</dbReference>
<comment type="caution">
    <text evidence="7">The sequence shown here is derived from an EMBL/GenBank/DDBJ whole genome shotgun (WGS) entry which is preliminary data.</text>
</comment>
<evidence type="ECO:0000313" key="7">
    <source>
        <dbReference type="EMBL" id="CAK9116124.1"/>
    </source>
</evidence>
<dbReference type="EMBL" id="CAXAMN010028317">
    <property type="protein sequence ID" value="CAK9116124.1"/>
    <property type="molecule type" value="Genomic_DNA"/>
</dbReference>